<feature type="domain" description="Transposase IS701-like DDE" evidence="1">
    <location>
        <begin position="20"/>
        <end position="231"/>
    </location>
</feature>
<keyword evidence="2" id="KW-0255">Endonuclease</keyword>
<dbReference type="PANTHER" id="PTHR33627">
    <property type="entry name" value="TRANSPOSASE"/>
    <property type="match status" value="1"/>
</dbReference>
<keyword evidence="3" id="KW-1185">Reference proteome</keyword>
<accession>A0AAE3GI09</accession>
<keyword evidence="2" id="KW-0540">Nuclease</keyword>
<evidence type="ECO:0000259" key="1">
    <source>
        <dbReference type="Pfam" id="PF13546"/>
    </source>
</evidence>
<gene>
    <name evidence="2" type="ORF">LX83_005413</name>
</gene>
<dbReference type="EMBL" id="JAMTCK010000014">
    <property type="protein sequence ID" value="MCP2168535.1"/>
    <property type="molecule type" value="Genomic_DNA"/>
</dbReference>
<evidence type="ECO:0000313" key="3">
    <source>
        <dbReference type="Proteomes" id="UP001206128"/>
    </source>
</evidence>
<sequence>MFAGDADVVHEGLADFAADVFAPLPRSDQRAKAELYLRGLMLSGGRKSMQPMAERLGIDHQALQQFVTSSTWDVTAVRARLARRAAAVLRPVAWVVGEASFLKDGAGSPCVARQYVRARGRVANCQLGVSVHLVGQTASTSVNWRLFMPKSWDDTLAANPAQGWETARRRRRCGIPDSERHRPAWVLALRMLDELVGWGLRPNLVVAGPGYADNAEFRAALDRRRLPCPTQPDSDVVAGAVIRPAELHRRLENGQRELTSELGLDHFEGRSWIGWNRHVTLVSAAQLFLASTRENGAGAVGKNELKTA</sequence>
<name>A0AAE3GI09_9PSEU</name>
<proteinExistence type="predicted"/>
<dbReference type="Proteomes" id="UP001206128">
    <property type="component" value="Unassembled WGS sequence"/>
</dbReference>
<dbReference type="RefSeq" id="WP_253776480.1">
    <property type="nucleotide sequence ID" value="NZ_JAMTCK010000014.1"/>
</dbReference>
<keyword evidence="2" id="KW-0378">Hydrolase</keyword>
<dbReference type="GO" id="GO:0004519">
    <property type="term" value="F:endonuclease activity"/>
    <property type="evidence" value="ECO:0007669"/>
    <property type="project" value="UniProtKB-KW"/>
</dbReference>
<dbReference type="PANTHER" id="PTHR33627:SF1">
    <property type="entry name" value="TRANSPOSASE"/>
    <property type="match status" value="1"/>
</dbReference>
<comment type="caution">
    <text evidence="2">The sequence shown here is derived from an EMBL/GenBank/DDBJ whole genome shotgun (WGS) entry which is preliminary data.</text>
</comment>
<organism evidence="2 3">
    <name type="scientific">Goodfellowiella coeruleoviolacea</name>
    <dbReference type="NCBI Taxonomy" id="334858"/>
    <lineage>
        <taxon>Bacteria</taxon>
        <taxon>Bacillati</taxon>
        <taxon>Actinomycetota</taxon>
        <taxon>Actinomycetes</taxon>
        <taxon>Pseudonocardiales</taxon>
        <taxon>Pseudonocardiaceae</taxon>
        <taxon>Goodfellowiella</taxon>
    </lineage>
</organism>
<dbReference type="SUPFAM" id="SSF53098">
    <property type="entry name" value="Ribonuclease H-like"/>
    <property type="match status" value="1"/>
</dbReference>
<dbReference type="InterPro" id="IPR039365">
    <property type="entry name" value="IS701-like"/>
</dbReference>
<dbReference type="InterPro" id="IPR012337">
    <property type="entry name" value="RNaseH-like_sf"/>
</dbReference>
<dbReference type="Pfam" id="PF13546">
    <property type="entry name" value="DDE_5"/>
    <property type="match status" value="1"/>
</dbReference>
<dbReference type="AlphaFoldDB" id="A0AAE3GI09"/>
<reference evidence="2" key="1">
    <citation type="submission" date="2022-06" db="EMBL/GenBank/DDBJ databases">
        <title>Genomic Encyclopedia of Archaeal and Bacterial Type Strains, Phase II (KMG-II): from individual species to whole genera.</title>
        <authorList>
            <person name="Goeker M."/>
        </authorList>
    </citation>
    <scope>NUCLEOTIDE SEQUENCE</scope>
    <source>
        <strain evidence="2">DSM 43935</strain>
    </source>
</reference>
<dbReference type="InterPro" id="IPR038721">
    <property type="entry name" value="IS701-like_DDE_dom"/>
</dbReference>
<evidence type="ECO:0000313" key="2">
    <source>
        <dbReference type="EMBL" id="MCP2168535.1"/>
    </source>
</evidence>
<protein>
    <submittedName>
        <fullName evidence="2">DDE superfamily endonuclease</fullName>
    </submittedName>
</protein>